<dbReference type="EMBL" id="CAEZUK010000139">
    <property type="protein sequence ID" value="CAB4603382.1"/>
    <property type="molecule type" value="Genomic_DNA"/>
</dbReference>
<accession>A0A6J6GPV3</accession>
<proteinExistence type="predicted"/>
<gene>
    <name evidence="1" type="ORF">UFOPK1820_00892</name>
</gene>
<name>A0A6J6GPV3_9ZZZZ</name>
<evidence type="ECO:0000313" key="1">
    <source>
        <dbReference type="EMBL" id="CAB4603382.1"/>
    </source>
</evidence>
<organism evidence="1">
    <name type="scientific">freshwater metagenome</name>
    <dbReference type="NCBI Taxonomy" id="449393"/>
    <lineage>
        <taxon>unclassified sequences</taxon>
        <taxon>metagenomes</taxon>
        <taxon>ecological metagenomes</taxon>
    </lineage>
</organism>
<reference evidence="1" key="1">
    <citation type="submission" date="2020-05" db="EMBL/GenBank/DDBJ databases">
        <authorList>
            <person name="Chiriac C."/>
            <person name="Salcher M."/>
            <person name="Ghai R."/>
            <person name="Kavagutti S V."/>
        </authorList>
    </citation>
    <scope>NUCLEOTIDE SEQUENCE</scope>
</reference>
<dbReference type="AlphaFoldDB" id="A0A6J6GPV3"/>
<protein>
    <submittedName>
        <fullName evidence="1">Unannotated protein</fullName>
    </submittedName>
</protein>
<sequence>MLLARCDDEYMDAPSHPESVPDESVPLRRRGHKSASVLVVATWPFARVTQFEKLRPCRRDTTWCTHHRLGAKLPNQSSPLCVLALDQQHHVTPTTFPAQVNQTSLNQLPHNPLYPIAKHCDLSFAPIPLDILQSLDDHKSPFLRSGCPNVAVHLQFQRQVPERGVGYCDPDDHLDPCRRHLSE</sequence>